<organism evidence="1 2">
    <name type="scientific">Theobroma cacao</name>
    <name type="common">Cacao</name>
    <name type="synonym">Cocoa</name>
    <dbReference type="NCBI Taxonomy" id="3641"/>
    <lineage>
        <taxon>Eukaryota</taxon>
        <taxon>Viridiplantae</taxon>
        <taxon>Streptophyta</taxon>
        <taxon>Embryophyta</taxon>
        <taxon>Tracheophyta</taxon>
        <taxon>Spermatophyta</taxon>
        <taxon>Magnoliopsida</taxon>
        <taxon>eudicotyledons</taxon>
        <taxon>Gunneridae</taxon>
        <taxon>Pentapetalae</taxon>
        <taxon>rosids</taxon>
        <taxon>malvids</taxon>
        <taxon>Malvales</taxon>
        <taxon>Malvaceae</taxon>
        <taxon>Byttnerioideae</taxon>
        <taxon>Theobroma</taxon>
    </lineage>
</organism>
<dbReference type="HOGENOM" id="CLU_2872156_0_0_1"/>
<protein>
    <submittedName>
        <fullName evidence="1">Uncharacterized protein</fullName>
    </submittedName>
</protein>
<keyword evidence="2" id="KW-1185">Reference proteome</keyword>
<proteinExistence type="predicted"/>
<dbReference type="AlphaFoldDB" id="A0A061FX94"/>
<reference evidence="1 2" key="1">
    <citation type="journal article" date="2013" name="Genome Biol.">
        <title>The genome sequence of the most widely cultivated cacao type and its use to identify candidate genes regulating pod color.</title>
        <authorList>
            <person name="Motamayor J.C."/>
            <person name="Mockaitis K."/>
            <person name="Schmutz J."/>
            <person name="Haiminen N."/>
            <person name="Iii D.L."/>
            <person name="Cornejo O."/>
            <person name="Findley S.D."/>
            <person name="Zheng P."/>
            <person name="Utro F."/>
            <person name="Royaert S."/>
            <person name="Saski C."/>
            <person name="Jenkins J."/>
            <person name="Podicheti R."/>
            <person name="Zhao M."/>
            <person name="Scheffler B.E."/>
            <person name="Stack J.C."/>
            <person name="Feltus F.A."/>
            <person name="Mustiga G.M."/>
            <person name="Amores F."/>
            <person name="Phillips W."/>
            <person name="Marelli J.P."/>
            <person name="May G.D."/>
            <person name="Shapiro H."/>
            <person name="Ma J."/>
            <person name="Bustamante C.D."/>
            <person name="Schnell R.J."/>
            <person name="Main D."/>
            <person name="Gilbert D."/>
            <person name="Parida L."/>
            <person name="Kuhn D.N."/>
        </authorList>
    </citation>
    <scope>NUCLEOTIDE SEQUENCE [LARGE SCALE GENOMIC DNA]</scope>
    <source>
        <strain evidence="2">cv. Matina 1-6</strain>
    </source>
</reference>
<dbReference type="Gramene" id="EOY21896">
    <property type="protein sequence ID" value="EOY21896"/>
    <property type="gene ID" value="TCM_014058"/>
</dbReference>
<evidence type="ECO:0000313" key="2">
    <source>
        <dbReference type="Proteomes" id="UP000026915"/>
    </source>
</evidence>
<dbReference type="InParanoid" id="A0A061FX94"/>
<dbReference type="EMBL" id="CM001881">
    <property type="protein sequence ID" value="EOY21896.1"/>
    <property type="molecule type" value="Genomic_DNA"/>
</dbReference>
<dbReference type="Proteomes" id="UP000026915">
    <property type="component" value="Chromosome 3"/>
</dbReference>
<name>A0A061FX94_THECC</name>
<accession>A0A061FX94</accession>
<evidence type="ECO:0000313" key="1">
    <source>
        <dbReference type="EMBL" id="EOY21896.1"/>
    </source>
</evidence>
<gene>
    <name evidence="1" type="ORF">TCM_014058</name>
</gene>
<sequence>MPCGKFKLLYYLTMKIIPHHHFSLIRVGFGKKTKGKRRTNPRWKEIQEKSVDFQENQVEKGELS</sequence>